<keyword evidence="1" id="KW-0472">Membrane</keyword>
<feature type="transmembrane region" description="Helical" evidence="1">
    <location>
        <begin position="93"/>
        <end position="114"/>
    </location>
</feature>
<feature type="transmembrane region" description="Helical" evidence="1">
    <location>
        <begin position="64"/>
        <end position="81"/>
    </location>
</feature>
<organism evidence="2">
    <name type="scientific">bioreactor metagenome</name>
    <dbReference type="NCBI Taxonomy" id="1076179"/>
    <lineage>
        <taxon>unclassified sequences</taxon>
        <taxon>metagenomes</taxon>
        <taxon>ecological metagenomes</taxon>
    </lineage>
</organism>
<protein>
    <submittedName>
        <fullName evidence="2">Uncharacterized protein</fullName>
    </submittedName>
</protein>
<reference evidence="2" key="1">
    <citation type="submission" date="2019-08" db="EMBL/GenBank/DDBJ databases">
        <authorList>
            <person name="Kucharzyk K."/>
            <person name="Murdoch R.W."/>
            <person name="Higgins S."/>
            <person name="Loffler F."/>
        </authorList>
    </citation>
    <scope>NUCLEOTIDE SEQUENCE</scope>
</reference>
<evidence type="ECO:0000256" key="1">
    <source>
        <dbReference type="SAM" id="Phobius"/>
    </source>
</evidence>
<dbReference type="AlphaFoldDB" id="A0A645BVV6"/>
<gene>
    <name evidence="2" type="ORF">SDC9_116506</name>
</gene>
<evidence type="ECO:0000313" key="2">
    <source>
        <dbReference type="EMBL" id="MPM69559.1"/>
    </source>
</evidence>
<keyword evidence="1" id="KW-1133">Transmembrane helix</keyword>
<feature type="transmembrane region" description="Helical" evidence="1">
    <location>
        <begin position="31"/>
        <end position="52"/>
    </location>
</feature>
<accession>A0A645BVV6</accession>
<sequence>MTIFNNLKQHNSKVAKMLVDNRVDVEEINGIISFSMLILSSVISILLFFMTFFNTFYSNLRSGYLIWFFASLIMLILLKPIQRRISSAVTMYIGYSILLIYAVITSCFVTPDFICVTNSRFTY</sequence>
<keyword evidence="1" id="KW-0812">Transmembrane</keyword>
<name>A0A645BVV6_9ZZZZ</name>
<dbReference type="EMBL" id="VSSQ01022949">
    <property type="protein sequence ID" value="MPM69559.1"/>
    <property type="molecule type" value="Genomic_DNA"/>
</dbReference>
<proteinExistence type="predicted"/>
<comment type="caution">
    <text evidence="2">The sequence shown here is derived from an EMBL/GenBank/DDBJ whole genome shotgun (WGS) entry which is preliminary data.</text>
</comment>